<reference evidence="3 4" key="1">
    <citation type="journal article" date="2019" name="Nat. Microbiol.">
        <title>Mediterranean grassland soil C-N compound turnover is dependent on rainfall and depth, and is mediated by genomically divergent microorganisms.</title>
        <authorList>
            <person name="Diamond S."/>
            <person name="Andeer P.F."/>
            <person name="Li Z."/>
            <person name="Crits-Christoph A."/>
            <person name="Burstein D."/>
            <person name="Anantharaman K."/>
            <person name="Lane K.R."/>
            <person name="Thomas B.C."/>
            <person name="Pan C."/>
            <person name="Northen T.R."/>
            <person name="Banfield J.F."/>
        </authorList>
    </citation>
    <scope>NUCLEOTIDE SEQUENCE [LARGE SCALE GENOMIC DNA]</scope>
    <source>
        <strain evidence="3">WS_3</strain>
    </source>
</reference>
<dbReference type="GO" id="GO:0016757">
    <property type="term" value="F:glycosyltransferase activity"/>
    <property type="evidence" value="ECO:0007669"/>
    <property type="project" value="TreeGrafter"/>
</dbReference>
<dbReference type="GO" id="GO:0009103">
    <property type="term" value="P:lipopolysaccharide biosynthetic process"/>
    <property type="evidence" value="ECO:0007669"/>
    <property type="project" value="TreeGrafter"/>
</dbReference>
<evidence type="ECO:0000313" key="3">
    <source>
        <dbReference type="EMBL" id="TMQ52486.1"/>
    </source>
</evidence>
<sequence length="359" mass="39142">MKRPVLFTGDIFRLQARGGITRYTLELIPRLSREREVLLGLHVSAEASRLGRWGRAGLRIPAVRGAARLAAPLNRLLDAAWLRRGGVTLHPTYYRDPRSLPSPAPLVVTVHDMTHERFPGLLGPNRGPERHKAALCARAARLLCYSEATRRDLVELLGVSESRIRVTPLAARDWSQSPGEPLPGVEWPFVLWVGPRHAYKNFERGLRAWAGSGAAAGTHLVCVGGASLRRSERALLGALGVSSRVHRHEASDGQLRWAYERAECLLYPSLWEGFGLPVVEAMALGCPVVTSSRSSLPEAGGEAADYADPEDLDSLHAALERCLAAGRGATRAAALRAQAARFSWDACAALHEAVYQELD</sequence>
<evidence type="ECO:0000256" key="1">
    <source>
        <dbReference type="ARBA" id="ARBA00022679"/>
    </source>
</evidence>
<dbReference type="PANTHER" id="PTHR46401:SF2">
    <property type="entry name" value="GLYCOSYLTRANSFERASE WBBK-RELATED"/>
    <property type="match status" value="1"/>
</dbReference>
<keyword evidence="1 3" id="KW-0808">Transferase</keyword>
<organism evidence="3 4">
    <name type="scientific">Eiseniibacteriota bacterium</name>
    <dbReference type="NCBI Taxonomy" id="2212470"/>
    <lineage>
        <taxon>Bacteria</taxon>
        <taxon>Candidatus Eiseniibacteriota</taxon>
    </lineage>
</organism>
<dbReference type="Gene3D" id="3.40.50.2000">
    <property type="entry name" value="Glycogen Phosphorylase B"/>
    <property type="match status" value="2"/>
</dbReference>
<name>A0A538SM87_UNCEI</name>
<accession>A0A538SM87</accession>
<dbReference type="EMBL" id="VBOT01000032">
    <property type="protein sequence ID" value="TMQ52486.1"/>
    <property type="molecule type" value="Genomic_DNA"/>
</dbReference>
<evidence type="ECO:0000259" key="2">
    <source>
        <dbReference type="Pfam" id="PF13439"/>
    </source>
</evidence>
<dbReference type="CDD" id="cd03809">
    <property type="entry name" value="GT4_MtfB-like"/>
    <property type="match status" value="1"/>
</dbReference>
<dbReference type="SUPFAM" id="SSF53756">
    <property type="entry name" value="UDP-Glycosyltransferase/glycogen phosphorylase"/>
    <property type="match status" value="1"/>
</dbReference>
<dbReference type="InterPro" id="IPR028098">
    <property type="entry name" value="Glyco_trans_4-like_N"/>
</dbReference>
<gene>
    <name evidence="3" type="ORF">E6K73_02800</name>
</gene>
<dbReference type="Proteomes" id="UP000320184">
    <property type="component" value="Unassembled WGS sequence"/>
</dbReference>
<evidence type="ECO:0000313" key="4">
    <source>
        <dbReference type="Proteomes" id="UP000320184"/>
    </source>
</evidence>
<protein>
    <submittedName>
        <fullName evidence="3">Glycosyltransferase family 4 protein</fullName>
    </submittedName>
</protein>
<feature type="domain" description="Glycosyltransferase subfamily 4-like N-terminal" evidence="2">
    <location>
        <begin position="18"/>
        <end position="168"/>
    </location>
</feature>
<dbReference type="PANTHER" id="PTHR46401">
    <property type="entry name" value="GLYCOSYLTRANSFERASE WBBK-RELATED"/>
    <property type="match status" value="1"/>
</dbReference>
<comment type="caution">
    <text evidence="3">The sequence shown here is derived from an EMBL/GenBank/DDBJ whole genome shotgun (WGS) entry which is preliminary data.</text>
</comment>
<dbReference type="AlphaFoldDB" id="A0A538SM87"/>
<proteinExistence type="predicted"/>
<dbReference type="Pfam" id="PF13439">
    <property type="entry name" value="Glyco_transf_4"/>
    <property type="match status" value="1"/>
</dbReference>
<dbReference type="Pfam" id="PF13692">
    <property type="entry name" value="Glyco_trans_1_4"/>
    <property type="match status" value="1"/>
</dbReference>